<name>A0ABP8FP50_9BACT</name>
<gene>
    <name evidence="1" type="ORF">GCM10023183_24570</name>
</gene>
<dbReference type="Proteomes" id="UP001501844">
    <property type="component" value="Unassembled WGS sequence"/>
</dbReference>
<proteinExistence type="predicted"/>
<evidence type="ECO:0000313" key="1">
    <source>
        <dbReference type="EMBL" id="GAA4308158.1"/>
    </source>
</evidence>
<keyword evidence="2" id="KW-1185">Reference proteome</keyword>
<sequence length="68" mass="7992">MEENTQILLDQGWQISPAPMYFLGFDISWLVMKEAFISPYDRQAYSFNEAMRIEMLVHPHQSIISRVA</sequence>
<comment type="caution">
    <text evidence="1">The sequence shown here is derived from an EMBL/GenBank/DDBJ whole genome shotgun (WGS) entry which is preliminary data.</text>
</comment>
<organism evidence="1 2">
    <name type="scientific">Nibribacter koreensis</name>
    <dbReference type="NCBI Taxonomy" id="1084519"/>
    <lineage>
        <taxon>Bacteria</taxon>
        <taxon>Pseudomonadati</taxon>
        <taxon>Bacteroidota</taxon>
        <taxon>Cytophagia</taxon>
        <taxon>Cytophagales</taxon>
        <taxon>Hymenobacteraceae</taxon>
        <taxon>Nibribacter</taxon>
    </lineage>
</organism>
<dbReference type="RefSeq" id="WP_345166504.1">
    <property type="nucleotide sequence ID" value="NZ_BAABGX010000002.1"/>
</dbReference>
<evidence type="ECO:0000313" key="2">
    <source>
        <dbReference type="Proteomes" id="UP001501844"/>
    </source>
</evidence>
<reference evidence="2" key="1">
    <citation type="journal article" date="2019" name="Int. J. Syst. Evol. Microbiol.">
        <title>The Global Catalogue of Microorganisms (GCM) 10K type strain sequencing project: providing services to taxonomists for standard genome sequencing and annotation.</title>
        <authorList>
            <consortium name="The Broad Institute Genomics Platform"/>
            <consortium name="The Broad Institute Genome Sequencing Center for Infectious Disease"/>
            <person name="Wu L."/>
            <person name="Ma J."/>
        </authorList>
    </citation>
    <scope>NUCLEOTIDE SEQUENCE [LARGE SCALE GENOMIC DNA]</scope>
    <source>
        <strain evidence="2">JCM 17917</strain>
    </source>
</reference>
<protein>
    <submittedName>
        <fullName evidence="1">Uncharacterized protein</fullName>
    </submittedName>
</protein>
<accession>A0ABP8FP50</accession>
<dbReference type="EMBL" id="BAABGX010000002">
    <property type="protein sequence ID" value="GAA4308158.1"/>
    <property type="molecule type" value="Genomic_DNA"/>
</dbReference>